<dbReference type="Proteomes" id="UP000015105">
    <property type="component" value="Chromosome 4D"/>
</dbReference>
<accession>A0A453I6K7</accession>
<reference evidence="2" key="3">
    <citation type="journal article" date="2017" name="Nature">
        <title>Genome sequence of the progenitor of the wheat D genome Aegilops tauschii.</title>
        <authorList>
            <person name="Luo M.C."/>
            <person name="Gu Y.Q."/>
            <person name="Puiu D."/>
            <person name="Wang H."/>
            <person name="Twardziok S.O."/>
            <person name="Deal K.R."/>
            <person name="Huo N."/>
            <person name="Zhu T."/>
            <person name="Wang L."/>
            <person name="Wang Y."/>
            <person name="McGuire P.E."/>
            <person name="Liu S."/>
            <person name="Long H."/>
            <person name="Ramasamy R.K."/>
            <person name="Rodriguez J.C."/>
            <person name="Van S.L."/>
            <person name="Yuan L."/>
            <person name="Wang Z."/>
            <person name="Xia Z."/>
            <person name="Xiao L."/>
            <person name="Anderson O.D."/>
            <person name="Ouyang S."/>
            <person name="Liang Y."/>
            <person name="Zimin A.V."/>
            <person name="Pertea G."/>
            <person name="Qi P."/>
            <person name="Bennetzen J.L."/>
            <person name="Dai X."/>
            <person name="Dawson M.W."/>
            <person name="Muller H.G."/>
            <person name="Kugler K."/>
            <person name="Rivarola-Duarte L."/>
            <person name="Spannagl M."/>
            <person name="Mayer K.F.X."/>
            <person name="Lu F.H."/>
            <person name="Bevan M.W."/>
            <person name="Leroy P."/>
            <person name="Li P."/>
            <person name="You F.M."/>
            <person name="Sun Q."/>
            <person name="Liu Z."/>
            <person name="Lyons E."/>
            <person name="Wicker T."/>
            <person name="Salzberg S.L."/>
            <person name="Devos K.M."/>
            <person name="Dvorak J."/>
        </authorList>
    </citation>
    <scope>NUCLEOTIDE SEQUENCE [LARGE SCALE GENOMIC DNA]</scope>
    <source>
        <strain evidence="2">cv. AL8/78</strain>
    </source>
</reference>
<reference evidence="2" key="4">
    <citation type="submission" date="2019-03" db="UniProtKB">
        <authorList>
            <consortium name="EnsemblPlants"/>
        </authorList>
    </citation>
    <scope>IDENTIFICATION</scope>
</reference>
<protein>
    <submittedName>
        <fullName evidence="2">Uncharacterized protein</fullName>
    </submittedName>
</protein>
<sequence>ISVPDVRVQLHFLHPCSQDGSIIYGLSSELSRYHLRNSPHVLPGVGPLVSRSPCSPGLRRRRTKRTTPQSTHKRCPRDRRYIPSHLSLPKTKSAPIPPAPSLIPSPGSSEREKERESI</sequence>
<organism evidence="2 3">
    <name type="scientific">Aegilops tauschii subsp. strangulata</name>
    <name type="common">Goatgrass</name>
    <dbReference type="NCBI Taxonomy" id="200361"/>
    <lineage>
        <taxon>Eukaryota</taxon>
        <taxon>Viridiplantae</taxon>
        <taxon>Streptophyta</taxon>
        <taxon>Embryophyta</taxon>
        <taxon>Tracheophyta</taxon>
        <taxon>Spermatophyta</taxon>
        <taxon>Magnoliopsida</taxon>
        <taxon>Liliopsida</taxon>
        <taxon>Poales</taxon>
        <taxon>Poaceae</taxon>
        <taxon>BOP clade</taxon>
        <taxon>Pooideae</taxon>
        <taxon>Triticodae</taxon>
        <taxon>Triticeae</taxon>
        <taxon>Triticinae</taxon>
        <taxon>Aegilops</taxon>
    </lineage>
</organism>
<feature type="compositionally biased region" description="Basic residues" evidence="1">
    <location>
        <begin position="58"/>
        <end position="77"/>
    </location>
</feature>
<keyword evidence="3" id="KW-1185">Reference proteome</keyword>
<feature type="compositionally biased region" description="Basic and acidic residues" evidence="1">
    <location>
        <begin position="109"/>
        <end position="118"/>
    </location>
</feature>
<reference evidence="3" key="1">
    <citation type="journal article" date="2014" name="Science">
        <title>Ancient hybridizations among the ancestral genomes of bread wheat.</title>
        <authorList>
            <consortium name="International Wheat Genome Sequencing Consortium,"/>
            <person name="Marcussen T."/>
            <person name="Sandve S.R."/>
            <person name="Heier L."/>
            <person name="Spannagl M."/>
            <person name="Pfeifer M."/>
            <person name="Jakobsen K.S."/>
            <person name="Wulff B.B."/>
            <person name="Steuernagel B."/>
            <person name="Mayer K.F."/>
            <person name="Olsen O.A."/>
        </authorList>
    </citation>
    <scope>NUCLEOTIDE SEQUENCE [LARGE SCALE GENOMIC DNA]</scope>
    <source>
        <strain evidence="3">cv. AL8/78</strain>
    </source>
</reference>
<evidence type="ECO:0000313" key="3">
    <source>
        <dbReference type="Proteomes" id="UP000015105"/>
    </source>
</evidence>
<dbReference type="AlphaFoldDB" id="A0A453I6K7"/>
<reference evidence="3" key="2">
    <citation type="journal article" date="2017" name="Nat. Plants">
        <title>The Aegilops tauschii genome reveals multiple impacts of transposons.</title>
        <authorList>
            <person name="Zhao G."/>
            <person name="Zou C."/>
            <person name="Li K."/>
            <person name="Wang K."/>
            <person name="Li T."/>
            <person name="Gao L."/>
            <person name="Zhang X."/>
            <person name="Wang H."/>
            <person name="Yang Z."/>
            <person name="Liu X."/>
            <person name="Jiang W."/>
            <person name="Mao L."/>
            <person name="Kong X."/>
            <person name="Jiao Y."/>
            <person name="Jia J."/>
        </authorList>
    </citation>
    <scope>NUCLEOTIDE SEQUENCE [LARGE SCALE GENOMIC DNA]</scope>
    <source>
        <strain evidence="3">cv. AL8/78</strain>
    </source>
</reference>
<dbReference type="Gramene" id="AET4Gv20460600.13">
    <property type="protein sequence ID" value="AET4Gv20460600.13"/>
    <property type="gene ID" value="AET4Gv20460600"/>
</dbReference>
<evidence type="ECO:0000313" key="2">
    <source>
        <dbReference type="EnsemblPlants" id="AET4Gv20460600.13"/>
    </source>
</evidence>
<feature type="region of interest" description="Disordered" evidence="1">
    <location>
        <begin position="42"/>
        <end position="118"/>
    </location>
</feature>
<reference evidence="2" key="5">
    <citation type="journal article" date="2021" name="G3 (Bethesda)">
        <title>Aegilops tauschii genome assembly Aet v5.0 features greater sequence contiguity and improved annotation.</title>
        <authorList>
            <person name="Wang L."/>
            <person name="Zhu T."/>
            <person name="Rodriguez J.C."/>
            <person name="Deal K.R."/>
            <person name="Dubcovsky J."/>
            <person name="McGuire P.E."/>
            <person name="Lux T."/>
            <person name="Spannagl M."/>
            <person name="Mayer K.F.X."/>
            <person name="Baldrich P."/>
            <person name="Meyers B.C."/>
            <person name="Huo N."/>
            <person name="Gu Y.Q."/>
            <person name="Zhou H."/>
            <person name="Devos K.M."/>
            <person name="Bennetzen J.L."/>
            <person name="Unver T."/>
            <person name="Budak H."/>
            <person name="Gulick P.J."/>
            <person name="Galiba G."/>
            <person name="Kalapos B."/>
            <person name="Nelson D.R."/>
            <person name="Li P."/>
            <person name="You F.M."/>
            <person name="Luo M.C."/>
            <person name="Dvorak J."/>
        </authorList>
    </citation>
    <scope>NUCLEOTIDE SEQUENCE [LARGE SCALE GENOMIC DNA]</scope>
    <source>
        <strain evidence="2">cv. AL8/78</strain>
    </source>
</reference>
<name>A0A453I6K7_AEGTS</name>
<proteinExistence type="predicted"/>
<dbReference type="EnsemblPlants" id="AET4Gv20460600.13">
    <property type="protein sequence ID" value="AET4Gv20460600.13"/>
    <property type="gene ID" value="AET4Gv20460600"/>
</dbReference>
<evidence type="ECO:0000256" key="1">
    <source>
        <dbReference type="SAM" id="MobiDB-lite"/>
    </source>
</evidence>